<name>A0A097R1R4_HAFAL</name>
<dbReference type="GeneID" id="56891666"/>
<dbReference type="Gene3D" id="3.10.510.20">
    <property type="entry name" value="YcgL domain"/>
    <property type="match status" value="1"/>
</dbReference>
<keyword evidence="4" id="KW-1185">Reference proteome</keyword>
<proteinExistence type="inferred from homology"/>
<feature type="domain" description="YcgL" evidence="2">
    <location>
        <begin position="1"/>
        <end position="85"/>
    </location>
</feature>
<dbReference type="SUPFAM" id="SSF160191">
    <property type="entry name" value="YcgL-like"/>
    <property type="match status" value="1"/>
</dbReference>
<organism evidence="3 4">
    <name type="scientific">Hafnia alvei FB1</name>
    <dbReference type="NCBI Taxonomy" id="1453496"/>
    <lineage>
        <taxon>Bacteria</taxon>
        <taxon>Pseudomonadati</taxon>
        <taxon>Pseudomonadota</taxon>
        <taxon>Gammaproteobacteria</taxon>
        <taxon>Enterobacterales</taxon>
        <taxon>Hafniaceae</taxon>
        <taxon>Hafnia</taxon>
    </lineage>
</organism>
<dbReference type="EMBL" id="CP009706">
    <property type="protein sequence ID" value="AIU72665.1"/>
    <property type="molecule type" value="Genomic_DNA"/>
</dbReference>
<dbReference type="eggNOG" id="COG3100">
    <property type="taxonomic scope" value="Bacteria"/>
</dbReference>
<dbReference type="InterPro" id="IPR038068">
    <property type="entry name" value="YcgL-like_sf"/>
</dbReference>
<dbReference type="PANTHER" id="PTHR38109:SF1">
    <property type="entry name" value="PROTEIN YCGL"/>
    <property type="match status" value="1"/>
</dbReference>
<dbReference type="PATRIC" id="fig|1453496.5.peg.1989"/>
<dbReference type="Pfam" id="PF05166">
    <property type="entry name" value="YcgL"/>
    <property type="match status" value="1"/>
</dbReference>
<dbReference type="HAMAP" id="MF_01866">
    <property type="entry name" value="UPF0745"/>
    <property type="match status" value="1"/>
</dbReference>
<dbReference type="InterPro" id="IPR027354">
    <property type="entry name" value="YcgL_dom"/>
</dbReference>
<reference evidence="3 4" key="1">
    <citation type="journal article" date="2014" name="Gut Pathog.">
        <title>Gene clusters of Hafnia alvei strain FB1 important in survival and pathogenesis: a draft genome perspective.</title>
        <authorList>
            <person name="Tan J.Y."/>
            <person name="Yin W.F."/>
            <person name="Chan K.G."/>
        </authorList>
    </citation>
    <scope>NUCLEOTIDE SEQUENCE [LARGE SCALE GENOMIC DNA]</scope>
    <source>
        <strain evidence="3 4">FB1</strain>
    </source>
</reference>
<dbReference type="OrthoDB" id="7062382at2"/>
<dbReference type="PANTHER" id="PTHR38109">
    <property type="entry name" value="PROTEIN YCGL"/>
    <property type="match status" value="1"/>
</dbReference>
<sequence>MICTIYRSSKRDQTYLYVEKRDDFSSVPEELMKSFGQPQLAMVIDLESKKKLGSADIEKVKSALKEQGYYLQLPPPPESLLKMHFEQTKKSSDE</sequence>
<accession>A0A097R1R4</accession>
<dbReference type="RefSeq" id="WP_025801977.1">
    <property type="nucleotide sequence ID" value="NZ_CP009706.1"/>
</dbReference>
<dbReference type="HOGENOM" id="CLU_155118_1_0_6"/>
<gene>
    <name evidence="3" type="ORF">AT03_09905</name>
</gene>
<evidence type="ECO:0000256" key="1">
    <source>
        <dbReference type="HAMAP-Rule" id="MF_01866"/>
    </source>
</evidence>
<evidence type="ECO:0000259" key="2">
    <source>
        <dbReference type="PROSITE" id="PS51648"/>
    </source>
</evidence>
<dbReference type="KEGG" id="hav:AT03_09905"/>
<protein>
    <recommendedName>
        <fullName evidence="1">YcgL domain-containing protein AT03_09905</fullName>
    </recommendedName>
</protein>
<evidence type="ECO:0000313" key="4">
    <source>
        <dbReference type="Proteomes" id="UP000029986"/>
    </source>
</evidence>
<dbReference type="AlphaFoldDB" id="A0A097R1R4"/>
<dbReference type="PROSITE" id="PS51648">
    <property type="entry name" value="YCGL"/>
    <property type="match status" value="1"/>
</dbReference>
<dbReference type="Proteomes" id="UP000029986">
    <property type="component" value="Chromosome"/>
</dbReference>
<evidence type="ECO:0000313" key="3">
    <source>
        <dbReference type="EMBL" id="AIU72665.1"/>
    </source>
</evidence>